<accession>A0A5C5XSG0</accession>
<proteinExistence type="predicted"/>
<evidence type="ECO:0000313" key="2">
    <source>
        <dbReference type="EMBL" id="TWT66186.1"/>
    </source>
</evidence>
<feature type="compositionally biased region" description="Basic and acidic residues" evidence="1">
    <location>
        <begin position="12"/>
        <end position="22"/>
    </location>
</feature>
<gene>
    <name evidence="2" type="ORF">CA85_30500</name>
</gene>
<protein>
    <submittedName>
        <fullName evidence="2">Uncharacterized protein</fullName>
    </submittedName>
</protein>
<organism evidence="2 3">
    <name type="scientific">Allorhodopirellula solitaria</name>
    <dbReference type="NCBI Taxonomy" id="2527987"/>
    <lineage>
        <taxon>Bacteria</taxon>
        <taxon>Pseudomonadati</taxon>
        <taxon>Planctomycetota</taxon>
        <taxon>Planctomycetia</taxon>
        <taxon>Pirellulales</taxon>
        <taxon>Pirellulaceae</taxon>
        <taxon>Allorhodopirellula</taxon>
    </lineage>
</organism>
<dbReference type="EMBL" id="SJPK01000006">
    <property type="protein sequence ID" value="TWT66186.1"/>
    <property type="molecule type" value="Genomic_DNA"/>
</dbReference>
<name>A0A5C5XSG0_9BACT</name>
<evidence type="ECO:0000256" key="1">
    <source>
        <dbReference type="SAM" id="MobiDB-lite"/>
    </source>
</evidence>
<evidence type="ECO:0000313" key="3">
    <source>
        <dbReference type="Proteomes" id="UP000318053"/>
    </source>
</evidence>
<keyword evidence="3" id="KW-1185">Reference proteome</keyword>
<sequence>MGAGATLHRSNHKTEIPARQADRGSGFVGNQQLARLDIYDIDHSLAPVRGRPHRTHLKITSQRYPLGLKNAERRALTEFATQ</sequence>
<dbReference type="AlphaFoldDB" id="A0A5C5XSG0"/>
<feature type="region of interest" description="Disordered" evidence="1">
    <location>
        <begin position="1"/>
        <end position="25"/>
    </location>
</feature>
<comment type="caution">
    <text evidence="2">The sequence shown here is derived from an EMBL/GenBank/DDBJ whole genome shotgun (WGS) entry which is preliminary data.</text>
</comment>
<reference evidence="2 3" key="1">
    <citation type="submission" date="2019-02" db="EMBL/GenBank/DDBJ databases">
        <title>Deep-cultivation of Planctomycetes and their phenomic and genomic characterization uncovers novel biology.</title>
        <authorList>
            <person name="Wiegand S."/>
            <person name="Jogler M."/>
            <person name="Boedeker C."/>
            <person name="Pinto D."/>
            <person name="Vollmers J."/>
            <person name="Rivas-Marin E."/>
            <person name="Kohn T."/>
            <person name="Peeters S.H."/>
            <person name="Heuer A."/>
            <person name="Rast P."/>
            <person name="Oberbeckmann S."/>
            <person name="Bunk B."/>
            <person name="Jeske O."/>
            <person name="Meyerdierks A."/>
            <person name="Storesund J.E."/>
            <person name="Kallscheuer N."/>
            <person name="Luecker S."/>
            <person name="Lage O.M."/>
            <person name="Pohl T."/>
            <person name="Merkel B.J."/>
            <person name="Hornburger P."/>
            <person name="Mueller R.-W."/>
            <person name="Bruemmer F."/>
            <person name="Labrenz M."/>
            <person name="Spormann A.M."/>
            <person name="Op Den Camp H."/>
            <person name="Overmann J."/>
            <person name="Amann R."/>
            <person name="Jetten M.S.M."/>
            <person name="Mascher T."/>
            <person name="Medema M.H."/>
            <person name="Devos D.P."/>
            <person name="Kaster A.-K."/>
            <person name="Ovreas L."/>
            <person name="Rohde M."/>
            <person name="Galperin M.Y."/>
            <person name="Jogler C."/>
        </authorList>
    </citation>
    <scope>NUCLEOTIDE SEQUENCE [LARGE SCALE GENOMIC DNA]</scope>
    <source>
        <strain evidence="2 3">CA85</strain>
    </source>
</reference>
<dbReference type="Proteomes" id="UP000318053">
    <property type="component" value="Unassembled WGS sequence"/>
</dbReference>